<evidence type="ECO:0000313" key="1">
    <source>
        <dbReference type="EMBL" id="OAM88712.1"/>
    </source>
</evidence>
<accession>A0A178IFC4</accession>
<name>A0A178IFC4_9BACT</name>
<reference evidence="1 2" key="1">
    <citation type="submission" date="2016-01" db="EMBL/GenBank/DDBJ databases">
        <title>High potential of lignocellulose degradation of a new Verrucomicrobia species.</title>
        <authorList>
            <person name="Wang Y."/>
            <person name="Shi Y."/>
            <person name="Qiu Z."/>
            <person name="Liu S."/>
            <person name="Yang H."/>
        </authorList>
    </citation>
    <scope>NUCLEOTIDE SEQUENCE [LARGE SCALE GENOMIC DNA]</scope>
    <source>
        <strain evidence="1 2">TSB47</strain>
    </source>
</reference>
<organism evidence="1 2">
    <name type="scientific">Termitidicoccus mucosus</name>
    <dbReference type="NCBI Taxonomy" id="1184151"/>
    <lineage>
        <taxon>Bacteria</taxon>
        <taxon>Pseudomonadati</taxon>
        <taxon>Verrucomicrobiota</taxon>
        <taxon>Opitutia</taxon>
        <taxon>Opitutales</taxon>
        <taxon>Opitutaceae</taxon>
        <taxon>Termitidicoccus</taxon>
    </lineage>
</organism>
<dbReference type="EMBL" id="LRRQ01000125">
    <property type="protein sequence ID" value="OAM88712.1"/>
    <property type="molecule type" value="Genomic_DNA"/>
</dbReference>
<dbReference type="Proteomes" id="UP000078486">
    <property type="component" value="Unassembled WGS sequence"/>
</dbReference>
<protein>
    <submittedName>
        <fullName evidence="1">Uncharacterized protein</fullName>
    </submittedName>
</protein>
<comment type="caution">
    <text evidence="1">The sequence shown here is derived from an EMBL/GenBank/DDBJ whole genome shotgun (WGS) entry which is preliminary data.</text>
</comment>
<dbReference type="AlphaFoldDB" id="A0A178IFC4"/>
<proteinExistence type="predicted"/>
<sequence length="100" mass="11491">MSLNRIEQQLFDYIDTHPEEKRFWMDKTRATAAASPDEFSAAAALDGELRYYYMERAGVVPSLAELARAEPAARTSMRNLAEYLIRVWTPPRVKKRKSPA</sequence>
<dbReference type="RefSeq" id="WP_068771289.1">
    <property type="nucleotide sequence ID" value="NZ_CP109796.1"/>
</dbReference>
<keyword evidence="2" id="KW-1185">Reference proteome</keyword>
<gene>
    <name evidence="1" type="ORF">AW736_15920</name>
</gene>
<evidence type="ECO:0000313" key="2">
    <source>
        <dbReference type="Proteomes" id="UP000078486"/>
    </source>
</evidence>